<comment type="subcellular location">
    <subcellularLocation>
        <location evidence="1">Membrane</location>
        <topology evidence="1">Multi-pass membrane protein</topology>
    </subcellularLocation>
</comment>
<sequence>MAYTLPGTGESACAANPVRARRWRIFWSYLPDWCLTILFWVTKLIDKVDGNRRLFSVTDESLAHPYANPERVPVWLLGVICGLVPALFMILTAAFIRRSFWDAHSAILGFVLNLGLTVTFTNVVKITVGRPRPDFFARCQIPDSITSNPIHGLTSWTVCQNLVNIKEGFRSFPSGHSSFAWAGMWYLILYAAAKMRINNRRGHTWKAWLLLAPLLCSTLVSISRTMDYRHHATDVIAGGIVGIATSWFSYRQYYPPVCSPQSYKPYSPRIPHPDAEKSSLPLHNKPRRSSSENLTSAYGSGTGGAGVEHAGYKNPYDGYPPRREEESVMVHEGQREEEERLGMRSEDVETVQR</sequence>
<feature type="transmembrane region" description="Helical" evidence="7">
    <location>
        <begin position="107"/>
        <end position="128"/>
    </location>
</feature>
<evidence type="ECO:0000313" key="9">
    <source>
        <dbReference type="EMBL" id="KAI9636581.1"/>
    </source>
</evidence>
<reference evidence="9" key="1">
    <citation type="journal article" date="2022" name="G3 (Bethesda)">
        <title>High quality genome of the basidiomycete yeast Dioszegia hungarica PDD-24b-2 isolated from cloud water.</title>
        <authorList>
            <person name="Jarrige D."/>
            <person name="Haridas S."/>
            <person name="Bleykasten-Grosshans C."/>
            <person name="Joly M."/>
            <person name="Nadalig T."/>
            <person name="Sancelme M."/>
            <person name="Vuilleumier S."/>
            <person name="Grigoriev I.V."/>
            <person name="Amato P."/>
            <person name="Bringel F."/>
        </authorList>
    </citation>
    <scope>NUCLEOTIDE SEQUENCE</scope>
    <source>
        <strain evidence="9">PDD-24b-2</strain>
    </source>
</reference>
<proteinExistence type="inferred from homology"/>
<feature type="transmembrane region" description="Helical" evidence="7">
    <location>
        <begin position="235"/>
        <end position="254"/>
    </location>
</feature>
<dbReference type="GO" id="GO:0006644">
    <property type="term" value="P:phospholipid metabolic process"/>
    <property type="evidence" value="ECO:0007669"/>
    <property type="project" value="InterPro"/>
</dbReference>
<dbReference type="InterPro" id="IPR043216">
    <property type="entry name" value="PAP-like"/>
</dbReference>
<organism evidence="9 10">
    <name type="scientific">Dioszegia hungarica</name>
    <dbReference type="NCBI Taxonomy" id="4972"/>
    <lineage>
        <taxon>Eukaryota</taxon>
        <taxon>Fungi</taxon>
        <taxon>Dikarya</taxon>
        <taxon>Basidiomycota</taxon>
        <taxon>Agaricomycotina</taxon>
        <taxon>Tremellomycetes</taxon>
        <taxon>Tremellales</taxon>
        <taxon>Bulleribasidiaceae</taxon>
        <taxon>Dioszegia</taxon>
    </lineage>
</organism>
<keyword evidence="5 7" id="KW-0472">Membrane</keyword>
<dbReference type="SUPFAM" id="SSF48317">
    <property type="entry name" value="Acid phosphatase/Vanadium-dependent haloperoxidase"/>
    <property type="match status" value="1"/>
</dbReference>
<comment type="similarity">
    <text evidence="2">Belongs to the PA-phosphatase related phosphoesterase family.</text>
</comment>
<evidence type="ECO:0000256" key="3">
    <source>
        <dbReference type="ARBA" id="ARBA00022692"/>
    </source>
</evidence>
<keyword evidence="3 7" id="KW-0812">Transmembrane</keyword>
<feature type="compositionally biased region" description="Basic and acidic residues" evidence="6">
    <location>
        <begin position="320"/>
        <end position="353"/>
    </location>
</feature>
<dbReference type="AlphaFoldDB" id="A0AA38HCW9"/>
<dbReference type="RefSeq" id="XP_052946358.1">
    <property type="nucleotide sequence ID" value="XM_053087166.1"/>
</dbReference>
<dbReference type="Proteomes" id="UP001164286">
    <property type="component" value="Unassembled WGS sequence"/>
</dbReference>
<evidence type="ECO:0000256" key="7">
    <source>
        <dbReference type="SAM" id="Phobius"/>
    </source>
</evidence>
<dbReference type="EMBL" id="JAKWFO010000005">
    <property type="protein sequence ID" value="KAI9636581.1"/>
    <property type="molecule type" value="Genomic_DNA"/>
</dbReference>
<dbReference type="Gene3D" id="1.20.144.10">
    <property type="entry name" value="Phosphatidic acid phosphatase type 2/haloperoxidase"/>
    <property type="match status" value="1"/>
</dbReference>
<keyword evidence="4 7" id="KW-1133">Transmembrane helix</keyword>
<protein>
    <submittedName>
        <fullName evidence="9">Phospholipid metabolism-related protein</fullName>
    </submittedName>
</protein>
<dbReference type="PANTHER" id="PTHR10165">
    <property type="entry name" value="LIPID PHOSPHATE PHOSPHATASE"/>
    <property type="match status" value="1"/>
</dbReference>
<feature type="region of interest" description="Disordered" evidence="6">
    <location>
        <begin position="265"/>
        <end position="353"/>
    </location>
</feature>
<dbReference type="GO" id="GO:0046839">
    <property type="term" value="P:phospholipid dephosphorylation"/>
    <property type="evidence" value="ECO:0007669"/>
    <property type="project" value="TreeGrafter"/>
</dbReference>
<feature type="transmembrane region" description="Helical" evidence="7">
    <location>
        <begin position="74"/>
        <end position="95"/>
    </location>
</feature>
<name>A0AA38HCW9_9TREE</name>
<evidence type="ECO:0000256" key="5">
    <source>
        <dbReference type="ARBA" id="ARBA00023136"/>
    </source>
</evidence>
<evidence type="ECO:0000256" key="2">
    <source>
        <dbReference type="ARBA" id="ARBA00008816"/>
    </source>
</evidence>
<evidence type="ECO:0000259" key="8">
    <source>
        <dbReference type="SMART" id="SM00014"/>
    </source>
</evidence>
<evidence type="ECO:0000313" key="10">
    <source>
        <dbReference type="Proteomes" id="UP001164286"/>
    </source>
</evidence>
<evidence type="ECO:0000256" key="1">
    <source>
        <dbReference type="ARBA" id="ARBA00004141"/>
    </source>
</evidence>
<dbReference type="GeneID" id="77726367"/>
<evidence type="ECO:0000256" key="4">
    <source>
        <dbReference type="ARBA" id="ARBA00022989"/>
    </source>
</evidence>
<feature type="domain" description="Phosphatidic acid phosphatase type 2/haloperoxidase" evidence="8">
    <location>
        <begin position="107"/>
        <end position="250"/>
    </location>
</feature>
<dbReference type="CDD" id="cd03390">
    <property type="entry name" value="PAP2_containing_1_like"/>
    <property type="match status" value="1"/>
</dbReference>
<feature type="transmembrane region" description="Helical" evidence="7">
    <location>
        <begin position="205"/>
        <end position="223"/>
    </location>
</feature>
<evidence type="ECO:0000256" key="6">
    <source>
        <dbReference type="SAM" id="MobiDB-lite"/>
    </source>
</evidence>
<keyword evidence="10" id="KW-1185">Reference proteome</keyword>
<dbReference type="InterPro" id="IPR000326">
    <property type="entry name" value="PAP2/HPO"/>
</dbReference>
<comment type="caution">
    <text evidence="9">The sequence shown here is derived from an EMBL/GenBank/DDBJ whole genome shotgun (WGS) entry which is preliminary data.</text>
</comment>
<dbReference type="PANTHER" id="PTHR10165:SF35">
    <property type="entry name" value="RE23632P"/>
    <property type="match status" value="1"/>
</dbReference>
<dbReference type="SMART" id="SM00014">
    <property type="entry name" value="acidPPc"/>
    <property type="match status" value="1"/>
</dbReference>
<dbReference type="GO" id="GO:0016020">
    <property type="term" value="C:membrane"/>
    <property type="evidence" value="ECO:0007669"/>
    <property type="project" value="UniProtKB-SubCell"/>
</dbReference>
<gene>
    <name evidence="9" type="ORF">MKK02DRAFT_26262</name>
</gene>
<dbReference type="Pfam" id="PF01569">
    <property type="entry name" value="PAP2"/>
    <property type="match status" value="1"/>
</dbReference>
<dbReference type="GO" id="GO:0008195">
    <property type="term" value="F:phosphatidate phosphatase activity"/>
    <property type="evidence" value="ECO:0007669"/>
    <property type="project" value="TreeGrafter"/>
</dbReference>
<dbReference type="InterPro" id="IPR036938">
    <property type="entry name" value="PAP2/HPO_sf"/>
</dbReference>
<accession>A0AA38HCW9</accession>